<dbReference type="Pfam" id="PF00389">
    <property type="entry name" value="2-Hacid_dh"/>
    <property type="match status" value="1"/>
</dbReference>
<evidence type="ECO:0000259" key="5">
    <source>
        <dbReference type="Pfam" id="PF00389"/>
    </source>
</evidence>
<name>A0A397S117_9MOLU</name>
<dbReference type="CDD" id="cd05198">
    <property type="entry name" value="formate_dh_like"/>
    <property type="match status" value="1"/>
</dbReference>
<dbReference type="SUPFAM" id="SSF52283">
    <property type="entry name" value="Formate/glycerate dehydrogenase catalytic domain-like"/>
    <property type="match status" value="1"/>
</dbReference>
<dbReference type="InterPro" id="IPR006140">
    <property type="entry name" value="D-isomer_DH_NAD-bd"/>
</dbReference>
<feature type="domain" description="D-isomer specific 2-hydroxyacid dehydrogenase NAD-binding" evidence="6">
    <location>
        <begin position="101"/>
        <end position="237"/>
    </location>
</feature>
<dbReference type="OrthoDB" id="9805416at2"/>
<evidence type="ECO:0000256" key="2">
    <source>
        <dbReference type="ARBA" id="ARBA00023002"/>
    </source>
</evidence>
<proteinExistence type="inferred from homology"/>
<dbReference type="InterPro" id="IPR006139">
    <property type="entry name" value="D-isomer_2_OHA_DH_cat_dom"/>
</dbReference>
<dbReference type="InterPro" id="IPR050418">
    <property type="entry name" value="D-iso_2-hydroxyacid_DH_PdxB"/>
</dbReference>
<evidence type="ECO:0000256" key="4">
    <source>
        <dbReference type="RuleBase" id="RU003719"/>
    </source>
</evidence>
<dbReference type="Pfam" id="PF02826">
    <property type="entry name" value="2-Hacid_dh_C"/>
    <property type="match status" value="1"/>
</dbReference>
<dbReference type="RefSeq" id="WP_119015510.1">
    <property type="nucleotide sequence ID" value="NZ_QXEV01000002.1"/>
</dbReference>
<dbReference type="EMBL" id="QXEV01000002">
    <property type="protein sequence ID" value="RIA78389.1"/>
    <property type="molecule type" value="Genomic_DNA"/>
</dbReference>
<dbReference type="InterPro" id="IPR036291">
    <property type="entry name" value="NAD(P)-bd_dom_sf"/>
</dbReference>
<evidence type="ECO:0000313" key="7">
    <source>
        <dbReference type="EMBL" id="RIA78389.1"/>
    </source>
</evidence>
<evidence type="ECO:0000256" key="3">
    <source>
        <dbReference type="ARBA" id="ARBA00023027"/>
    </source>
</evidence>
<keyword evidence="8" id="KW-1185">Reference proteome</keyword>
<evidence type="ECO:0000313" key="8">
    <source>
        <dbReference type="Proteomes" id="UP000266506"/>
    </source>
</evidence>
<dbReference type="PANTHER" id="PTHR43761:SF1">
    <property type="entry name" value="D-ISOMER SPECIFIC 2-HYDROXYACID DEHYDROGENASE CATALYTIC DOMAIN-CONTAINING PROTEIN-RELATED"/>
    <property type="match status" value="1"/>
</dbReference>
<sequence length="268" mass="30764">MKIYFIELMDSYYLDELKKDNEIINNIEEADIVITRNLTIDKAFIDKAVHLKCIAIHGTGISEVDINYAKTKGIVVFNCPYQNYESVAEYSLYFALMAARQNKMELYKKKALVLGNGHIGKRLKDILSDGLLMDVDIYKRNDDIKDKLKDKDFVFICMSLNDSTYHFINKETISYMKKGVILINTARGKIVSEADIIDALRDNHILCYLTDVFEEEPLKEDNPLIKEKNVIYSPHIASNTKEALANIGKLLVEQINDFKLGNNPKHEL</sequence>
<dbReference type="PANTHER" id="PTHR43761">
    <property type="entry name" value="D-ISOMER SPECIFIC 2-HYDROXYACID DEHYDROGENASE FAMILY PROTEIN (AFU_ORTHOLOGUE AFUA_1G13630)"/>
    <property type="match status" value="1"/>
</dbReference>
<dbReference type="Proteomes" id="UP000266506">
    <property type="component" value="Unassembled WGS sequence"/>
</dbReference>
<dbReference type="GO" id="GO:0051287">
    <property type="term" value="F:NAD binding"/>
    <property type="evidence" value="ECO:0007669"/>
    <property type="project" value="InterPro"/>
</dbReference>
<organism evidence="7 8">
    <name type="scientific">Anaeroplasma bactoclasticum</name>
    <dbReference type="NCBI Taxonomy" id="2088"/>
    <lineage>
        <taxon>Bacteria</taxon>
        <taxon>Bacillati</taxon>
        <taxon>Mycoplasmatota</taxon>
        <taxon>Mollicutes</taxon>
        <taxon>Anaeroplasmatales</taxon>
        <taxon>Anaeroplasmataceae</taxon>
        <taxon>Anaeroplasma</taxon>
    </lineage>
</organism>
<reference evidence="7 8" key="1">
    <citation type="submission" date="2018-08" db="EMBL/GenBank/DDBJ databases">
        <title>Genomic Encyclopedia of Archaeal and Bacterial Type Strains, Phase II (KMG-II): from individual species to whole genera.</title>
        <authorList>
            <person name="Goeker M."/>
        </authorList>
    </citation>
    <scope>NUCLEOTIDE SEQUENCE [LARGE SCALE GENOMIC DNA]</scope>
    <source>
        <strain evidence="7 8">ATCC 27112</strain>
    </source>
</reference>
<keyword evidence="3" id="KW-0520">NAD</keyword>
<feature type="domain" description="D-isomer specific 2-hydroxyacid dehydrogenase catalytic" evidence="5">
    <location>
        <begin position="15"/>
        <end position="267"/>
    </location>
</feature>
<evidence type="ECO:0000256" key="1">
    <source>
        <dbReference type="ARBA" id="ARBA00005854"/>
    </source>
</evidence>
<dbReference type="Gene3D" id="3.40.50.720">
    <property type="entry name" value="NAD(P)-binding Rossmann-like Domain"/>
    <property type="match status" value="3"/>
</dbReference>
<dbReference type="SUPFAM" id="SSF51735">
    <property type="entry name" value="NAD(P)-binding Rossmann-fold domains"/>
    <property type="match status" value="1"/>
</dbReference>
<accession>A0A397S117</accession>
<dbReference type="GO" id="GO:0016616">
    <property type="term" value="F:oxidoreductase activity, acting on the CH-OH group of donors, NAD or NADP as acceptor"/>
    <property type="evidence" value="ECO:0007669"/>
    <property type="project" value="InterPro"/>
</dbReference>
<keyword evidence="2 4" id="KW-0560">Oxidoreductase</keyword>
<comment type="similarity">
    <text evidence="1 4">Belongs to the D-isomer specific 2-hydroxyacid dehydrogenase family.</text>
</comment>
<evidence type="ECO:0000259" key="6">
    <source>
        <dbReference type="Pfam" id="PF02826"/>
    </source>
</evidence>
<dbReference type="AlphaFoldDB" id="A0A397S117"/>
<dbReference type="InParanoid" id="A0A397S117"/>
<gene>
    <name evidence="7" type="ORF">EI71_00341</name>
</gene>
<comment type="caution">
    <text evidence="7">The sequence shown here is derived from an EMBL/GenBank/DDBJ whole genome shotgun (WGS) entry which is preliminary data.</text>
</comment>
<protein>
    <submittedName>
        <fullName evidence="7">Glycerate dehydrogenase</fullName>
    </submittedName>
</protein>